<dbReference type="EMBL" id="JADGJQ010000008">
    <property type="protein sequence ID" value="KAJ3182698.1"/>
    <property type="molecule type" value="Genomic_DNA"/>
</dbReference>
<evidence type="ECO:0000313" key="3">
    <source>
        <dbReference type="Proteomes" id="UP001212152"/>
    </source>
</evidence>
<name>A0AAD5TS38_9FUNG</name>
<dbReference type="Proteomes" id="UP001212152">
    <property type="component" value="Unassembled WGS sequence"/>
</dbReference>
<reference evidence="2" key="1">
    <citation type="submission" date="2020-05" db="EMBL/GenBank/DDBJ databases">
        <title>Phylogenomic resolution of chytrid fungi.</title>
        <authorList>
            <person name="Stajich J.E."/>
            <person name="Amses K."/>
            <person name="Simmons R."/>
            <person name="Seto K."/>
            <person name="Myers J."/>
            <person name="Bonds A."/>
            <person name="Quandt C.A."/>
            <person name="Barry K."/>
            <person name="Liu P."/>
            <person name="Grigoriev I."/>
            <person name="Longcore J.E."/>
            <person name="James T.Y."/>
        </authorList>
    </citation>
    <scope>NUCLEOTIDE SEQUENCE</scope>
    <source>
        <strain evidence="2">JEL0379</strain>
    </source>
</reference>
<sequence length="142" mass="15455">MAYSLVQGDFARALRFAYVILAFLVGAAVSGGMQNSMISIYSGAVIRTTHVTGTTTDIGNIIGQSIFHPAQRKHLWKLRVLVPLYVSFFIGSAIGSACLRVLHDRALLVPAAVEAAFGIFHLMWWWHLKLAKVAAKSVKGPC</sequence>
<proteinExistence type="predicted"/>
<feature type="transmembrane region" description="Helical" evidence="1">
    <location>
        <begin position="13"/>
        <end position="33"/>
    </location>
</feature>
<protein>
    <recommendedName>
        <fullName evidence="4">DUF1275 domain-containing protein</fullName>
    </recommendedName>
</protein>
<keyword evidence="1" id="KW-0472">Membrane</keyword>
<dbReference type="AlphaFoldDB" id="A0AAD5TS38"/>
<evidence type="ECO:0000256" key="1">
    <source>
        <dbReference type="SAM" id="Phobius"/>
    </source>
</evidence>
<dbReference type="InterPro" id="IPR010699">
    <property type="entry name" value="DUF1275"/>
</dbReference>
<organism evidence="2 3">
    <name type="scientific">Geranomyces variabilis</name>
    <dbReference type="NCBI Taxonomy" id="109894"/>
    <lineage>
        <taxon>Eukaryota</taxon>
        <taxon>Fungi</taxon>
        <taxon>Fungi incertae sedis</taxon>
        <taxon>Chytridiomycota</taxon>
        <taxon>Chytridiomycota incertae sedis</taxon>
        <taxon>Chytridiomycetes</taxon>
        <taxon>Spizellomycetales</taxon>
        <taxon>Powellomycetaceae</taxon>
        <taxon>Geranomyces</taxon>
    </lineage>
</organism>
<dbReference type="PANTHER" id="PTHR37314">
    <property type="entry name" value="SLR0142 PROTEIN"/>
    <property type="match status" value="1"/>
</dbReference>
<keyword evidence="1" id="KW-0812">Transmembrane</keyword>
<keyword evidence="3" id="KW-1185">Reference proteome</keyword>
<dbReference type="Pfam" id="PF06912">
    <property type="entry name" value="DUF1275"/>
    <property type="match status" value="1"/>
</dbReference>
<accession>A0AAD5TS38</accession>
<dbReference type="PANTHER" id="PTHR37314:SF4">
    <property type="entry name" value="UPF0700 TRANSMEMBRANE PROTEIN YOAK"/>
    <property type="match status" value="1"/>
</dbReference>
<evidence type="ECO:0008006" key="4">
    <source>
        <dbReference type="Google" id="ProtNLM"/>
    </source>
</evidence>
<feature type="transmembrane region" description="Helical" evidence="1">
    <location>
        <begin position="80"/>
        <end position="102"/>
    </location>
</feature>
<feature type="transmembrane region" description="Helical" evidence="1">
    <location>
        <begin position="108"/>
        <end position="126"/>
    </location>
</feature>
<evidence type="ECO:0000313" key="2">
    <source>
        <dbReference type="EMBL" id="KAJ3182698.1"/>
    </source>
</evidence>
<keyword evidence="1" id="KW-1133">Transmembrane helix</keyword>
<comment type="caution">
    <text evidence="2">The sequence shown here is derived from an EMBL/GenBank/DDBJ whole genome shotgun (WGS) entry which is preliminary data.</text>
</comment>
<gene>
    <name evidence="2" type="ORF">HDU87_008037</name>
</gene>